<dbReference type="Pfam" id="PF01571">
    <property type="entry name" value="GCV_T"/>
    <property type="match status" value="1"/>
</dbReference>
<evidence type="ECO:0000313" key="11">
    <source>
        <dbReference type="EMBL" id="SDP37653.1"/>
    </source>
</evidence>
<dbReference type="FunFam" id="3.30.70.1400:FF:000001">
    <property type="entry name" value="Aminomethyltransferase"/>
    <property type="match status" value="1"/>
</dbReference>
<comment type="function">
    <text evidence="7">The glycine cleavage system catalyzes the degradation of glycine.</text>
</comment>
<evidence type="ECO:0000256" key="7">
    <source>
        <dbReference type="HAMAP-Rule" id="MF_00259"/>
    </source>
</evidence>
<proteinExistence type="inferred from homology"/>
<dbReference type="InterPro" id="IPR006223">
    <property type="entry name" value="GcvT"/>
</dbReference>
<dbReference type="InterPro" id="IPR022903">
    <property type="entry name" value="GcvT_bac"/>
</dbReference>
<gene>
    <name evidence="7" type="primary">gcvT</name>
    <name evidence="11" type="ORF">SAMN04487788_3257</name>
</gene>
<dbReference type="Gene3D" id="4.10.1250.10">
    <property type="entry name" value="Aminomethyltransferase fragment"/>
    <property type="match status" value="1"/>
</dbReference>
<evidence type="ECO:0000313" key="12">
    <source>
        <dbReference type="Proteomes" id="UP000186456"/>
    </source>
</evidence>
<organism evidence="11 12">
    <name type="scientific">Microbacterium testaceum (strain StLB037)</name>
    <dbReference type="NCBI Taxonomy" id="979556"/>
    <lineage>
        <taxon>Bacteria</taxon>
        <taxon>Bacillati</taxon>
        <taxon>Actinomycetota</taxon>
        <taxon>Actinomycetes</taxon>
        <taxon>Micrococcales</taxon>
        <taxon>Microbacteriaceae</taxon>
        <taxon>Microbacterium</taxon>
    </lineage>
</organism>
<dbReference type="GO" id="GO:0008483">
    <property type="term" value="F:transaminase activity"/>
    <property type="evidence" value="ECO:0007669"/>
    <property type="project" value="UniProtKB-KW"/>
</dbReference>
<dbReference type="NCBIfam" id="NF001567">
    <property type="entry name" value="PRK00389.1"/>
    <property type="match status" value="1"/>
</dbReference>
<feature type="domain" description="GCVT N-terminal" evidence="9">
    <location>
        <begin position="13"/>
        <end position="289"/>
    </location>
</feature>
<feature type="domain" description="Aminomethyltransferase C-terminal" evidence="10">
    <location>
        <begin position="308"/>
        <end position="383"/>
    </location>
</feature>
<dbReference type="GO" id="GO:0004047">
    <property type="term" value="F:aminomethyltransferase activity"/>
    <property type="evidence" value="ECO:0007669"/>
    <property type="project" value="UniProtKB-UniRule"/>
</dbReference>
<evidence type="ECO:0000256" key="2">
    <source>
        <dbReference type="ARBA" id="ARBA00012616"/>
    </source>
</evidence>
<evidence type="ECO:0000259" key="9">
    <source>
        <dbReference type="Pfam" id="PF01571"/>
    </source>
</evidence>
<name>A0A1H0S7B9_MICTS</name>
<evidence type="ECO:0000256" key="4">
    <source>
        <dbReference type="ARBA" id="ARBA00022679"/>
    </source>
</evidence>
<dbReference type="Gene3D" id="3.30.70.1400">
    <property type="entry name" value="Aminomethyltransferase beta-barrel domains"/>
    <property type="match status" value="1"/>
</dbReference>
<dbReference type="GO" id="GO:0032259">
    <property type="term" value="P:methylation"/>
    <property type="evidence" value="ECO:0007669"/>
    <property type="project" value="UniProtKB-KW"/>
</dbReference>
<evidence type="ECO:0000259" key="10">
    <source>
        <dbReference type="Pfam" id="PF08669"/>
    </source>
</evidence>
<dbReference type="PIRSF" id="PIRSF006487">
    <property type="entry name" value="GcvT"/>
    <property type="match status" value="1"/>
</dbReference>
<dbReference type="GO" id="GO:0008168">
    <property type="term" value="F:methyltransferase activity"/>
    <property type="evidence" value="ECO:0007669"/>
    <property type="project" value="UniProtKB-KW"/>
</dbReference>
<dbReference type="GO" id="GO:0005960">
    <property type="term" value="C:glycine cleavage complex"/>
    <property type="evidence" value="ECO:0007669"/>
    <property type="project" value="InterPro"/>
</dbReference>
<dbReference type="EC" id="2.1.2.10" evidence="2 7"/>
<dbReference type="Gene3D" id="2.40.30.110">
    <property type="entry name" value="Aminomethyltransferase beta-barrel domains"/>
    <property type="match status" value="1"/>
</dbReference>
<reference evidence="11 12" key="1">
    <citation type="submission" date="2016-10" db="EMBL/GenBank/DDBJ databases">
        <authorList>
            <person name="de Groot N.N."/>
        </authorList>
    </citation>
    <scope>NUCLEOTIDE SEQUENCE [LARGE SCALE GENOMIC DNA]</scope>
    <source>
        <strain evidence="11 12">StLB037</strain>
    </source>
</reference>
<evidence type="ECO:0000256" key="3">
    <source>
        <dbReference type="ARBA" id="ARBA00022576"/>
    </source>
</evidence>
<keyword evidence="3 7" id="KW-0032">Aminotransferase</keyword>
<dbReference type="GO" id="GO:0005829">
    <property type="term" value="C:cytosol"/>
    <property type="evidence" value="ECO:0007669"/>
    <property type="project" value="TreeGrafter"/>
</dbReference>
<dbReference type="EMBL" id="FNJN01000008">
    <property type="protein sequence ID" value="SDP37653.1"/>
    <property type="molecule type" value="Genomic_DNA"/>
</dbReference>
<dbReference type="InterPro" id="IPR029043">
    <property type="entry name" value="GcvT/YgfZ_C"/>
</dbReference>
<dbReference type="PANTHER" id="PTHR43757:SF2">
    <property type="entry name" value="AMINOMETHYLTRANSFERASE, MITOCHONDRIAL"/>
    <property type="match status" value="1"/>
</dbReference>
<dbReference type="InterPro" id="IPR006222">
    <property type="entry name" value="GCVT_N"/>
</dbReference>
<dbReference type="FunFam" id="2.40.30.110:FF:000003">
    <property type="entry name" value="Aminomethyltransferase"/>
    <property type="match status" value="1"/>
</dbReference>
<dbReference type="SUPFAM" id="SSF103025">
    <property type="entry name" value="Folate-binding domain"/>
    <property type="match status" value="1"/>
</dbReference>
<dbReference type="RefSeq" id="WP_074697013.1">
    <property type="nucleotide sequence ID" value="NZ_FNJN01000008.1"/>
</dbReference>
<dbReference type="SUPFAM" id="SSF101790">
    <property type="entry name" value="Aminomethyltransferase beta-barrel domain"/>
    <property type="match status" value="1"/>
</dbReference>
<dbReference type="InterPro" id="IPR028896">
    <property type="entry name" value="GcvT/YgfZ/DmdA"/>
</dbReference>
<dbReference type="InterPro" id="IPR013977">
    <property type="entry name" value="GcvT_C"/>
</dbReference>
<dbReference type="HAMAP" id="MF_00259">
    <property type="entry name" value="GcvT"/>
    <property type="match status" value="1"/>
</dbReference>
<dbReference type="AlphaFoldDB" id="A0A1H0S7B9"/>
<sequence length="387" mass="40541">MTETPAPPRTSPLNDRHEALGASFTDFGGWNMPVRYTSDLAEHRAVREAAGLFDISHMAELRVEGEKAAAFLDYVLAGRLSTMKIGKAKYSLVLAESGGIVDDVIVYRLGEQSFLVISNAGNRDAVASAFDLAQRTWVAMSSEVPEPVEEAGTLAVADVTDDYALIALQGPEARGILNSTPGVEITGTALDELGYYAWTEGTFDGAPLFVARTGYTGEDGYELMIPTAQAAALWDAALTAGTDRGLVPCGLAARDTLRLEAGMPLYGHELSRDIVPAQAGLGRVLAVDKEAFVGKDGLSSGPADAPVLVGLVSEGRRAGRAGYAVLRGDDTVGEITSGALSPTLGHPVAMAFVAPAASAIGTELSIDVRGTRIPATVTALPFYRRNA</sequence>
<evidence type="ECO:0000256" key="1">
    <source>
        <dbReference type="ARBA" id="ARBA00008609"/>
    </source>
</evidence>
<dbReference type="Pfam" id="PF08669">
    <property type="entry name" value="GCV_T_C"/>
    <property type="match status" value="1"/>
</dbReference>
<dbReference type="NCBIfam" id="TIGR00528">
    <property type="entry name" value="gcvT"/>
    <property type="match status" value="1"/>
</dbReference>
<evidence type="ECO:0000256" key="5">
    <source>
        <dbReference type="ARBA" id="ARBA00031395"/>
    </source>
</evidence>
<dbReference type="Gene3D" id="3.30.1360.120">
    <property type="entry name" value="Probable tRNA modification gtpase trme, domain 1"/>
    <property type="match status" value="1"/>
</dbReference>
<comment type="catalytic activity">
    <reaction evidence="6 7">
        <text>N(6)-[(R)-S(8)-aminomethyldihydrolipoyl]-L-lysyl-[protein] + (6S)-5,6,7,8-tetrahydrofolate = N(6)-[(R)-dihydrolipoyl]-L-lysyl-[protein] + (6R)-5,10-methylene-5,6,7,8-tetrahydrofolate + NH4(+)</text>
        <dbReference type="Rhea" id="RHEA:16945"/>
        <dbReference type="Rhea" id="RHEA-COMP:10475"/>
        <dbReference type="Rhea" id="RHEA-COMP:10492"/>
        <dbReference type="ChEBI" id="CHEBI:15636"/>
        <dbReference type="ChEBI" id="CHEBI:28938"/>
        <dbReference type="ChEBI" id="CHEBI:57453"/>
        <dbReference type="ChEBI" id="CHEBI:83100"/>
        <dbReference type="ChEBI" id="CHEBI:83143"/>
        <dbReference type="EC" id="2.1.2.10"/>
    </reaction>
</comment>
<protein>
    <recommendedName>
        <fullName evidence="2 7">Aminomethyltransferase</fullName>
        <ecNumber evidence="2 7">2.1.2.10</ecNumber>
    </recommendedName>
    <alternativeName>
        <fullName evidence="5 7">Glycine cleavage system T protein</fullName>
    </alternativeName>
</protein>
<keyword evidence="11" id="KW-0489">Methyltransferase</keyword>
<keyword evidence="4 7" id="KW-0808">Transferase</keyword>
<accession>A0A1H0S7B9</accession>
<evidence type="ECO:0000256" key="6">
    <source>
        <dbReference type="ARBA" id="ARBA00047665"/>
    </source>
</evidence>
<dbReference type="InterPro" id="IPR027266">
    <property type="entry name" value="TrmE/GcvT-like"/>
</dbReference>
<dbReference type="Proteomes" id="UP000186456">
    <property type="component" value="Unassembled WGS sequence"/>
</dbReference>
<dbReference type="GO" id="GO:0019464">
    <property type="term" value="P:glycine decarboxylation via glycine cleavage system"/>
    <property type="evidence" value="ECO:0007669"/>
    <property type="project" value="UniProtKB-UniRule"/>
</dbReference>
<dbReference type="PANTHER" id="PTHR43757">
    <property type="entry name" value="AMINOMETHYLTRANSFERASE"/>
    <property type="match status" value="1"/>
</dbReference>
<evidence type="ECO:0000256" key="8">
    <source>
        <dbReference type="PIRSR" id="PIRSR006487-1"/>
    </source>
</evidence>
<feature type="binding site" evidence="8">
    <location>
        <position position="222"/>
    </location>
    <ligand>
        <name>substrate</name>
    </ligand>
</feature>
<comment type="subunit">
    <text evidence="7">The glycine cleavage system is composed of four proteins: P, T, L and H.</text>
</comment>
<comment type="similarity">
    <text evidence="1 7">Belongs to the GcvT family.</text>
</comment>